<dbReference type="InterPro" id="IPR039859">
    <property type="entry name" value="PFA4/ZDH16/20/ERF2-like"/>
</dbReference>
<comment type="similarity">
    <text evidence="2 8">Belongs to the DHHC palmitoyltransferase family.</text>
</comment>
<dbReference type="InterPro" id="IPR001594">
    <property type="entry name" value="Palmitoyltrfase_DHHC"/>
</dbReference>
<feature type="compositionally biased region" description="Low complexity" evidence="9">
    <location>
        <begin position="355"/>
        <end position="371"/>
    </location>
</feature>
<name>A0AA88VWZ1_9ASTE</name>
<comment type="subcellular location">
    <subcellularLocation>
        <location evidence="1">Endomembrane system</location>
        <topology evidence="1">Multi-pass membrane protein</topology>
    </subcellularLocation>
</comment>
<keyword evidence="5 8" id="KW-1133">Transmembrane helix</keyword>
<keyword evidence="6 8" id="KW-0472">Membrane</keyword>
<keyword evidence="3 8" id="KW-0808">Transferase</keyword>
<evidence type="ECO:0000313" key="12">
    <source>
        <dbReference type="Proteomes" id="UP001188597"/>
    </source>
</evidence>
<evidence type="ECO:0000313" key="11">
    <source>
        <dbReference type="EMBL" id="KAK3015729.1"/>
    </source>
</evidence>
<evidence type="ECO:0000256" key="8">
    <source>
        <dbReference type="RuleBase" id="RU079119"/>
    </source>
</evidence>
<evidence type="ECO:0000256" key="9">
    <source>
        <dbReference type="SAM" id="MobiDB-lite"/>
    </source>
</evidence>
<protein>
    <recommendedName>
        <fullName evidence="8">S-acyltransferase</fullName>
        <ecNumber evidence="8">2.3.1.225</ecNumber>
    </recommendedName>
    <alternativeName>
        <fullName evidence="8">Palmitoyltransferase</fullName>
    </alternativeName>
</protein>
<comment type="domain">
    <text evidence="8">The DHHC domain is required for palmitoyltransferase activity.</text>
</comment>
<feature type="domain" description="Palmitoyltransferase DHHC" evidence="10">
    <location>
        <begin position="105"/>
        <end position="251"/>
    </location>
</feature>
<dbReference type="AlphaFoldDB" id="A0AA88VWZ1"/>
<keyword evidence="4 8" id="KW-0812">Transmembrane</keyword>
<feature type="compositionally biased region" description="Low complexity" evidence="9">
    <location>
        <begin position="378"/>
        <end position="389"/>
    </location>
</feature>
<proteinExistence type="inferred from homology"/>
<dbReference type="Proteomes" id="UP001188597">
    <property type="component" value="Unassembled WGS sequence"/>
</dbReference>
<dbReference type="Pfam" id="PF01529">
    <property type="entry name" value="DHHC"/>
    <property type="match status" value="1"/>
</dbReference>
<feature type="transmembrane region" description="Helical" evidence="8">
    <location>
        <begin position="61"/>
        <end position="80"/>
    </location>
</feature>
<sequence>MRRNEQESNFGFPSHRKDTRYFPSPLRRPAAWALLEFVGGGVWAIYPVVFSISYFCGALHYSLAIILSITTISTFSLAAFRSAGAPPCIPWGSYPAVGKGGLENYTFCNYCSKPKSPRTHHCRSCRMCVLDMDHHCPFVTNHRYFILFLISAVTSSIYVSIISAYSALHIWPPIKYRPLALLSGFLNNDLFFSNFKELILAFLRSALFLSTRGLLLVYLFIASVSVQIGLSVLLWQQLCYIYEGKTYLSHLSSKESDEAGERDCQNIYRFFSCPYFASRFLPTFKSSRKSHDKISYILDPELSPPPEEPRTYAEGVPPDAKEFERRARIASYPEVEGPEEVPASCVLGMINGGRSRSIPSPVSPRASGASSSPPPPSSSSSCSSSIASSMFGSGKKRL</sequence>
<evidence type="ECO:0000256" key="2">
    <source>
        <dbReference type="ARBA" id="ARBA00008574"/>
    </source>
</evidence>
<evidence type="ECO:0000256" key="6">
    <source>
        <dbReference type="ARBA" id="ARBA00023136"/>
    </source>
</evidence>
<feature type="transmembrane region" description="Helical" evidence="8">
    <location>
        <begin position="30"/>
        <end position="55"/>
    </location>
</feature>
<evidence type="ECO:0000259" key="10">
    <source>
        <dbReference type="Pfam" id="PF01529"/>
    </source>
</evidence>
<evidence type="ECO:0000256" key="1">
    <source>
        <dbReference type="ARBA" id="ARBA00004127"/>
    </source>
</evidence>
<dbReference type="PROSITE" id="PS50216">
    <property type="entry name" value="DHHC"/>
    <property type="match status" value="1"/>
</dbReference>
<organism evidence="11 12">
    <name type="scientific">Escallonia herrerae</name>
    <dbReference type="NCBI Taxonomy" id="1293975"/>
    <lineage>
        <taxon>Eukaryota</taxon>
        <taxon>Viridiplantae</taxon>
        <taxon>Streptophyta</taxon>
        <taxon>Embryophyta</taxon>
        <taxon>Tracheophyta</taxon>
        <taxon>Spermatophyta</taxon>
        <taxon>Magnoliopsida</taxon>
        <taxon>eudicotyledons</taxon>
        <taxon>Gunneridae</taxon>
        <taxon>Pentapetalae</taxon>
        <taxon>asterids</taxon>
        <taxon>campanulids</taxon>
        <taxon>Escalloniales</taxon>
        <taxon>Escalloniaceae</taxon>
        <taxon>Escallonia</taxon>
    </lineage>
</organism>
<feature type="region of interest" description="Disordered" evidence="9">
    <location>
        <begin position="297"/>
        <end position="319"/>
    </location>
</feature>
<feature type="transmembrane region" description="Helical" evidence="8">
    <location>
        <begin position="216"/>
        <end position="235"/>
    </location>
</feature>
<dbReference type="GO" id="GO:0012505">
    <property type="term" value="C:endomembrane system"/>
    <property type="evidence" value="ECO:0007669"/>
    <property type="project" value="UniProtKB-SubCell"/>
</dbReference>
<evidence type="ECO:0000256" key="4">
    <source>
        <dbReference type="ARBA" id="ARBA00022692"/>
    </source>
</evidence>
<dbReference type="PANTHER" id="PTHR12246">
    <property type="entry name" value="PALMITOYLTRANSFERASE ZDHHC16"/>
    <property type="match status" value="1"/>
</dbReference>
<keyword evidence="7 8" id="KW-0012">Acyltransferase</keyword>
<evidence type="ECO:0000256" key="3">
    <source>
        <dbReference type="ARBA" id="ARBA00022679"/>
    </source>
</evidence>
<dbReference type="EC" id="2.3.1.225" evidence="8"/>
<comment type="caution">
    <text evidence="11">The sequence shown here is derived from an EMBL/GenBank/DDBJ whole genome shotgun (WGS) entry which is preliminary data.</text>
</comment>
<keyword evidence="12" id="KW-1185">Reference proteome</keyword>
<evidence type="ECO:0000256" key="7">
    <source>
        <dbReference type="ARBA" id="ARBA00023315"/>
    </source>
</evidence>
<feature type="transmembrane region" description="Helical" evidence="8">
    <location>
        <begin position="144"/>
        <end position="171"/>
    </location>
</feature>
<dbReference type="GO" id="GO:0019706">
    <property type="term" value="F:protein-cysteine S-palmitoyltransferase activity"/>
    <property type="evidence" value="ECO:0007669"/>
    <property type="project" value="UniProtKB-EC"/>
</dbReference>
<feature type="region of interest" description="Disordered" evidence="9">
    <location>
        <begin position="355"/>
        <end position="398"/>
    </location>
</feature>
<evidence type="ECO:0000256" key="5">
    <source>
        <dbReference type="ARBA" id="ARBA00022989"/>
    </source>
</evidence>
<accession>A0AA88VWZ1</accession>
<comment type="catalytic activity">
    <reaction evidence="8">
        <text>L-cysteinyl-[protein] + hexadecanoyl-CoA = S-hexadecanoyl-L-cysteinyl-[protein] + CoA</text>
        <dbReference type="Rhea" id="RHEA:36683"/>
        <dbReference type="Rhea" id="RHEA-COMP:10131"/>
        <dbReference type="Rhea" id="RHEA-COMP:11032"/>
        <dbReference type="ChEBI" id="CHEBI:29950"/>
        <dbReference type="ChEBI" id="CHEBI:57287"/>
        <dbReference type="ChEBI" id="CHEBI:57379"/>
        <dbReference type="ChEBI" id="CHEBI:74151"/>
        <dbReference type="EC" id="2.3.1.225"/>
    </reaction>
</comment>
<gene>
    <name evidence="11" type="ORF">RJ639_007781</name>
</gene>
<reference evidence="11" key="1">
    <citation type="submission" date="2022-12" db="EMBL/GenBank/DDBJ databases">
        <title>Draft genome assemblies for two species of Escallonia (Escalloniales).</title>
        <authorList>
            <person name="Chanderbali A."/>
            <person name="Dervinis C."/>
            <person name="Anghel I."/>
            <person name="Soltis D."/>
            <person name="Soltis P."/>
            <person name="Zapata F."/>
        </authorList>
    </citation>
    <scope>NUCLEOTIDE SEQUENCE</scope>
    <source>
        <strain evidence="11">UCBG64.0493</strain>
        <tissue evidence="11">Leaf</tissue>
    </source>
</reference>
<dbReference type="EMBL" id="JAVXUP010001122">
    <property type="protein sequence ID" value="KAK3015729.1"/>
    <property type="molecule type" value="Genomic_DNA"/>
</dbReference>